<dbReference type="PANTHER" id="PTHR45436">
    <property type="entry name" value="SENSOR HISTIDINE KINASE YKOH"/>
    <property type="match status" value="1"/>
</dbReference>
<feature type="compositionally biased region" description="Basic and acidic residues" evidence="8">
    <location>
        <begin position="521"/>
        <end position="535"/>
    </location>
</feature>
<keyword evidence="7 9" id="KW-1133">Transmembrane helix</keyword>
<protein>
    <recommendedName>
        <fullName evidence="2">histidine kinase</fullName>
        <ecNumber evidence="2">2.7.13.3</ecNumber>
    </recommendedName>
</protein>
<sequence>MSELPAPDARTGTGRLTVRRHGKRPARGLSAAGGLRSRLVTICVLPAATVAVLAAAATTYLTTSASAPEFGGMTAVVLIVAAAACLAVIVAAARQASAVARAIRLQSVNADSEVQQRISQLRSSVAVGVEELQRLAEQGQRGQHLTLPEETVVTAPGTPFAQLEQDLRQMLRAAQSAVVRAASHRQVEVSINLARRLQTLVGRAIKELDELEREVEDPVLLKGLFSVDHLATRVRRQAESLAVLGGAVSRRFSSPVNLYTVLRSAVAEVEQYARVKVIPPVEGAVRGHAVADVIHLIAELVENATMFSPPETQVSLRAQKVAAGLALEIEDRGVGMPPQDRQRMNNLLVAPERFDIGDLLKDGRIGLFVVSTLARRYGIAVQLQSNIYGGTQAVVVLPHALLGDASAPEGSQAQPDKHQPVQQGPEPVRGSHVPEAPAAHRTRVAAPALDSLPSATTTHAEVREPIAPLSAPAERAGVHAAEAETTDTSPANGDHPSRLPTREPGAQMPAAPPTAATPPKAGDDPVGRPGPDHAARPPLPHRSGSYMAPELRQAREARPEPVAGHTPGLLAAFRDGLSRADEQNGPLSETDRTS</sequence>
<dbReference type="InterPro" id="IPR050428">
    <property type="entry name" value="TCS_sensor_his_kinase"/>
</dbReference>
<feature type="compositionally biased region" description="Basic residues" evidence="8">
    <location>
        <begin position="17"/>
        <end position="26"/>
    </location>
</feature>
<comment type="catalytic activity">
    <reaction evidence="1">
        <text>ATP + protein L-histidine = ADP + protein N-phospho-L-histidine.</text>
        <dbReference type="EC" id="2.7.13.3"/>
    </reaction>
</comment>
<evidence type="ECO:0000256" key="3">
    <source>
        <dbReference type="ARBA" id="ARBA00022553"/>
    </source>
</evidence>
<feature type="transmembrane region" description="Helical" evidence="9">
    <location>
        <begin position="73"/>
        <end position="93"/>
    </location>
</feature>
<keyword evidence="6" id="KW-0418">Kinase</keyword>
<dbReference type="Proteomes" id="UP001057702">
    <property type="component" value="Unassembled WGS sequence"/>
</dbReference>
<dbReference type="InterPro" id="IPR036890">
    <property type="entry name" value="HATPase_C_sf"/>
</dbReference>
<evidence type="ECO:0000256" key="6">
    <source>
        <dbReference type="ARBA" id="ARBA00022777"/>
    </source>
</evidence>
<evidence type="ECO:0000256" key="4">
    <source>
        <dbReference type="ARBA" id="ARBA00022679"/>
    </source>
</evidence>
<evidence type="ECO:0000313" key="12">
    <source>
        <dbReference type="Proteomes" id="UP001057702"/>
    </source>
</evidence>
<accession>A0ABT1PNA3</accession>
<dbReference type="EC" id="2.7.13.3" evidence="2"/>
<organism evidence="11 12">
    <name type="scientific">Streptomyces humicola</name>
    <dbReference type="NCBI Taxonomy" id="2953240"/>
    <lineage>
        <taxon>Bacteria</taxon>
        <taxon>Bacillati</taxon>
        <taxon>Actinomycetota</taxon>
        <taxon>Actinomycetes</taxon>
        <taxon>Kitasatosporales</taxon>
        <taxon>Streptomycetaceae</taxon>
        <taxon>Streptomyces</taxon>
    </lineage>
</organism>
<proteinExistence type="predicted"/>
<feature type="region of interest" description="Disordered" evidence="8">
    <location>
        <begin position="1"/>
        <end position="29"/>
    </location>
</feature>
<name>A0ABT1PNA3_9ACTN</name>
<keyword evidence="9" id="KW-0472">Membrane</keyword>
<dbReference type="PROSITE" id="PS50109">
    <property type="entry name" value="HIS_KIN"/>
    <property type="match status" value="1"/>
</dbReference>
<dbReference type="SUPFAM" id="SSF55874">
    <property type="entry name" value="ATPase domain of HSP90 chaperone/DNA topoisomerase II/histidine kinase"/>
    <property type="match status" value="1"/>
</dbReference>
<dbReference type="InterPro" id="IPR005467">
    <property type="entry name" value="His_kinase_dom"/>
</dbReference>
<keyword evidence="5 9" id="KW-0812">Transmembrane</keyword>
<reference evidence="11" key="1">
    <citation type="submission" date="2022-06" db="EMBL/GenBank/DDBJ databases">
        <title>Draft genome sequence of Streptomyces sp. RB6PN25 isolated from peat swamp forest in Thailand.</title>
        <authorList>
            <person name="Duangmal K."/>
            <person name="Klaysubun C."/>
        </authorList>
    </citation>
    <scope>NUCLEOTIDE SEQUENCE</scope>
    <source>
        <strain evidence="11">RB6PN25</strain>
    </source>
</reference>
<keyword evidence="4" id="KW-0808">Transferase</keyword>
<evidence type="ECO:0000256" key="1">
    <source>
        <dbReference type="ARBA" id="ARBA00000085"/>
    </source>
</evidence>
<evidence type="ECO:0000259" key="10">
    <source>
        <dbReference type="PROSITE" id="PS50109"/>
    </source>
</evidence>
<dbReference type="Gene3D" id="3.30.565.10">
    <property type="entry name" value="Histidine kinase-like ATPase, C-terminal domain"/>
    <property type="match status" value="1"/>
</dbReference>
<dbReference type="SMART" id="SM00387">
    <property type="entry name" value="HATPase_c"/>
    <property type="match status" value="1"/>
</dbReference>
<keyword evidence="3" id="KW-0597">Phosphoprotein</keyword>
<evidence type="ECO:0000256" key="9">
    <source>
        <dbReference type="SAM" id="Phobius"/>
    </source>
</evidence>
<evidence type="ECO:0000313" key="11">
    <source>
        <dbReference type="EMBL" id="MCQ4079153.1"/>
    </source>
</evidence>
<dbReference type="EMBL" id="JANFNG010000001">
    <property type="protein sequence ID" value="MCQ4079153.1"/>
    <property type="molecule type" value="Genomic_DNA"/>
</dbReference>
<dbReference type="Pfam" id="PF02518">
    <property type="entry name" value="HATPase_c"/>
    <property type="match status" value="1"/>
</dbReference>
<gene>
    <name evidence="11" type="ORF">NGB36_00615</name>
</gene>
<evidence type="ECO:0000256" key="8">
    <source>
        <dbReference type="SAM" id="MobiDB-lite"/>
    </source>
</evidence>
<feature type="transmembrane region" description="Helical" evidence="9">
    <location>
        <begin position="39"/>
        <end position="61"/>
    </location>
</feature>
<keyword evidence="11" id="KW-0067">ATP-binding</keyword>
<feature type="domain" description="Histidine kinase" evidence="10">
    <location>
        <begin position="293"/>
        <end position="401"/>
    </location>
</feature>
<evidence type="ECO:0000256" key="7">
    <source>
        <dbReference type="ARBA" id="ARBA00022989"/>
    </source>
</evidence>
<dbReference type="RefSeq" id="WP_255918005.1">
    <property type="nucleotide sequence ID" value="NZ_JANFNG010000001.1"/>
</dbReference>
<evidence type="ECO:0000256" key="5">
    <source>
        <dbReference type="ARBA" id="ARBA00022692"/>
    </source>
</evidence>
<feature type="region of interest" description="Disordered" evidence="8">
    <location>
        <begin position="406"/>
        <end position="434"/>
    </location>
</feature>
<keyword evidence="12" id="KW-1185">Reference proteome</keyword>
<keyword evidence="11" id="KW-0547">Nucleotide-binding</keyword>
<evidence type="ECO:0000256" key="2">
    <source>
        <dbReference type="ARBA" id="ARBA00012438"/>
    </source>
</evidence>
<dbReference type="GO" id="GO:0005524">
    <property type="term" value="F:ATP binding"/>
    <property type="evidence" value="ECO:0007669"/>
    <property type="project" value="UniProtKB-KW"/>
</dbReference>
<dbReference type="PANTHER" id="PTHR45436:SF5">
    <property type="entry name" value="SENSOR HISTIDINE KINASE TRCS"/>
    <property type="match status" value="1"/>
</dbReference>
<dbReference type="InterPro" id="IPR003594">
    <property type="entry name" value="HATPase_dom"/>
</dbReference>
<comment type="caution">
    <text evidence="11">The sequence shown here is derived from an EMBL/GenBank/DDBJ whole genome shotgun (WGS) entry which is preliminary data.</text>
</comment>
<feature type="region of interest" description="Disordered" evidence="8">
    <location>
        <begin position="472"/>
        <end position="594"/>
    </location>
</feature>